<organism evidence="3 4">
    <name type="scientific">Billgrantia kenyensis</name>
    <dbReference type="NCBI Taxonomy" id="321266"/>
    <lineage>
        <taxon>Bacteria</taxon>
        <taxon>Pseudomonadati</taxon>
        <taxon>Pseudomonadota</taxon>
        <taxon>Gammaproteobacteria</taxon>
        <taxon>Oceanospirillales</taxon>
        <taxon>Halomonadaceae</taxon>
        <taxon>Billgrantia</taxon>
    </lineage>
</organism>
<dbReference type="InterPro" id="IPR035919">
    <property type="entry name" value="EAL_sf"/>
</dbReference>
<keyword evidence="4" id="KW-1185">Reference proteome</keyword>
<dbReference type="InterPro" id="IPR001633">
    <property type="entry name" value="EAL_dom"/>
</dbReference>
<dbReference type="SUPFAM" id="SSF109604">
    <property type="entry name" value="HD-domain/PDEase-like"/>
    <property type="match status" value="1"/>
</dbReference>
<dbReference type="InterPro" id="IPR013976">
    <property type="entry name" value="HDOD"/>
</dbReference>
<feature type="domain" description="EAL" evidence="1">
    <location>
        <begin position="1"/>
        <end position="222"/>
    </location>
</feature>
<proteinExistence type="predicted"/>
<protein>
    <submittedName>
        <fullName evidence="3">HDOD domain-containing protein</fullName>
    </submittedName>
</protein>
<dbReference type="Gene3D" id="3.20.20.450">
    <property type="entry name" value="EAL domain"/>
    <property type="match status" value="1"/>
</dbReference>
<evidence type="ECO:0000259" key="1">
    <source>
        <dbReference type="PROSITE" id="PS50883"/>
    </source>
</evidence>
<dbReference type="PANTHER" id="PTHR33525">
    <property type="match status" value="1"/>
</dbReference>
<dbReference type="InterPro" id="IPR052340">
    <property type="entry name" value="RNase_Y/CdgJ"/>
</dbReference>
<dbReference type="SUPFAM" id="SSF141868">
    <property type="entry name" value="EAL domain-like"/>
    <property type="match status" value="1"/>
</dbReference>
<dbReference type="Pfam" id="PF08668">
    <property type="entry name" value="HDOD"/>
    <property type="match status" value="1"/>
</dbReference>
<evidence type="ECO:0000313" key="3">
    <source>
        <dbReference type="EMBL" id="MCG6662828.1"/>
    </source>
</evidence>
<dbReference type="Proteomes" id="UP000814353">
    <property type="component" value="Unassembled WGS sequence"/>
</dbReference>
<dbReference type="RefSeq" id="WP_238984520.1">
    <property type="nucleotide sequence ID" value="NZ_JABFUB010000013.1"/>
</dbReference>
<evidence type="ECO:0000259" key="2">
    <source>
        <dbReference type="PROSITE" id="PS51833"/>
    </source>
</evidence>
<dbReference type="Gene3D" id="1.10.3210.10">
    <property type="entry name" value="Hypothetical protein af1432"/>
    <property type="match status" value="1"/>
</dbReference>
<gene>
    <name evidence="3" type="ORF">HOP48_14915</name>
</gene>
<dbReference type="EMBL" id="JABFUB010000013">
    <property type="protein sequence ID" value="MCG6662828.1"/>
    <property type="molecule type" value="Genomic_DNA"/>
</dbReference>
<dbReference type="SMART" id="SM00052">
    <property type="entry name" value="EAL"/>
    <property type="match status" value="1"/>
</dbReference>
<dbReference type="Pfam" id="PF00563">
    <property type="entry name" value="EAL"/>
    <property type="match status" value="1"/>
</dbReference>
<sequence>MQEQQTKRKGMTQGIGNANSLLMATQPIFDRDDKIYGVELLYRNEGGLAVADVGEGVATAEVVYQLSTAIIQRVDTFQAPAFVNVSDDILLARHFLPVSPEHVVIELVERLEPTGELIKAVEHLRHQGFRIALDDFAFDPQWEPLLAMASYVKVDISTLTPETVKACKDRYYHPSLKWVAERVETREERDIYRQLGFDLFQGYYYARPSPVYGKKIPASTLQATTLLRVLHQPEPDNDEIISLIQADPELALKLTRVANSAFYHPRAPIRSVRGIVTHLGLRQLTNWVALFGLLGAARSEHAELALTRAKACELLARSHALCEQDAYFIGLLSSVELLLGIPREEFLTCLEIDDETAGAILHGRGHYGDILHRIEMIERHYAMREQGLSEDMGRLLTLYRQAHHSAFELLSTLMAVKK</sequence>
<evidence type="ECO:0000313" key="4">
    <source>
        <dbReference type="Proteomes" id="UP000814353"/>
    </source>
</evidence>
<dbReference type="PANTHER" id="PTHR33525:SF4">
    <property type="entry name" value="CYCLIC DI-GMP PHOSPHODIESTERASE CDGJ"/>
    <property type="match status" value="1"/>
</dbReference>
<dbReference type="PROSITE" id="PS51833">
    <property type="entry name" value="HDOD"/>
    <property type="match status" value="1"/>
</dbReference>
<dbReference type="InterPro" id="IPR014408">
    <property type="entry name" value="dGMP_Pdiesterase_EAL/HD-GYP"/>
</dbReference>
<comment type="caution">
    <text evidence="3">The sequence shown here is derived from an EMBL/GenBank/DDBJ whole genome shotgun (WGS) entry which is preliminary data.</text>
</comment>
<accession>A0ABS9PM15</accession>
<reference evidence="3 4" key="1">
    <citation type="submission" date="2020-05" db="EMBL/GenBank/DDBJ databases">
        <title>Comparative genomic analysis of denitrifying bacteria from Halomonas genus.</title>
        <authorList>
            <person name="Wang L."/>
            <person name="Shao Z."/>
        </authorList>
    </citation>
    <scope>NUCLEOTIDE SEQUENCE [LARGE SCALE GENOMIC DNA]</scope>
    <source>
        <strain evidence="3 4">DSM 17331</strain>
    </source>
</reference>
<feature type="domain" description="HDOD" evidence="2">
    <location>
        <begin position="216"/>
        <end position="402"/>
    </location>
</feature>
<dbReference type="PROSITE" id="PS50883">
    <property type="entry name" value="EAL"/>
    <property type="match status" value="1"/>
</dbReference>
<name>A0ABS9PM15_9GAMM</name>
<dbReference type="PIRSF" id="PIRSF003180">
    <property type="entry name" value="DiGMPpdiest_YuxH"/>
    <property type="match status" value="1"/>
</dbReference>